<proteinExistence type="predicted"/>
<evidence type="ECO:0000256" key="1">
    <source>
        <dbReference type="ARBA" id="ARBA00001968"/>
    </source>
</evidence>
<feature type="binding site" evidence="5">
    <location>
        <position position="121"/>
    </location>
    <ligand>
        <name>substrate</name>
    </ligand>
</feature>
<evidence type="ECO:0000256" key="4">
    <source>
        <dbReference type="ARBA" id="ARBA00030169"/>
    </source>
</evidence>
<keyword evidence="5" id="KW-0479">Metal-binding</keyword>
<dbReference type="AlphaFoldDB" id="A0A1I0QXA0"/>
<evidence type="ECO:0000313" key="7">
    <source>
        <dbReference type="Proteomes" id="UP000199167"/>
    </source>
</evidence>
<dbReference type="CDD" id="cd16841">
    <property type="entry name" value="RraA_family"/>
    <property type="match status" value="1"/>
</dbReference>
<dbReference type="EMBL" id="FOIZ01000001">
    <property type="protein sequence ID" value="SEW32441.1"/>
    <property type="molecule type" value="Genomic_DNA"/>
</dbReference>
<evidence type="ECO:0000256" key="3">
    <source>
        <dbReference type="ARBA" id="ARBA00029596"/>
    </source>
</evidence>
<comment type="cofactor">
    <cofactor evidence="5">
        <name>Mg(2+)</name>
        <dbReference type="ChEBI" id="CHEBI:18420"/>
    </cofactor>
</comment>
<keyword evidence="7" id="KW-1185">Reference proteome</keyword>
<dbReference type="PANTHER" id="PTHR33254">
    <property type="entry name" value="4-HYDROXY-4-METHYL-2-OXOGLUTARATE ALDOLASE 3-RELATED"/>
    <property type="match status" value="1"/>
</dbReference>
<dbReference type="SUPFAM" id="SSF89562">
    <property type="entry name" value="RraA-like"/>
    <property type="match status" value="1"/>
</dbReference>
<evidence type="ECO:0000256" key="5">
    <source>
        <dbReference type="PIRSR" id="PIRSR605493-1"/>
    </source>
</evidence>
<accession>A0A1I0QXA0</accession>
<sequence length="227" mass="23219">MIEDPRLLSIREGFARPTAKQVAAFRDVPTGFVCDAMDGRGGMGTAISPLLDAHIVGCAIVAENGPEGNLATLGAVHIMQAGDVIIAAMRGGQTVAAAGDMVLAMIRNKGGAGFVTDGPMRDLTGIRDVGLPAWCSGLNPNSPYATGPGRVGYGASVGGQTVESGDIIVADENGVVVVPHAQIDTVIARLDAVRAAEISLEAKVKAGFSEQAKIVEMLADGRAVIED</sequence>
<protein>
    <recommendedName>
        <fullName evidence="2">Putative 4-hydroxy-4-methyl-2-oxoglutarate aldolase</fullName>
    </recommendedName>
    <alternativeName>
        <fullName evidence="3">Regulator of ribonuclease activity homolog</fullName>
    </alternativeName>
    <alternativeName>
        <fullName evidence="4">RraA-like protein</fullName>
    </alternativeName>
</protein>
<dbReference type="InterPro" id="IPR005493">
    <property type="entry name" value="RraA/RraA-like"/>
</dbReference>
<dbReference type="STRING" id="364200.SAMN04488515_2316"/>
<feature type="binding site" evidence="5">
    <location>
        <position position="122"/>
    </location>
    <ligand>
        <name>Mg(2+)</name>
        <dbReference type="ChEBI" id="CHEBI:18420"/>
    </ligand>
</feature>
<name>A0A1I0QXA0_9RHOB</name>
<dbReference type="Pfam" id="PF03737">
    <property type="entry name" value="RraA-like"/>
    <property type="match status" value="1"/>
</dbReference>
<keyword evidence="5" id="KW-0460">Magnesium</keyword>
<organism evidence="6 7">
    <name type="scientific">Cognatiyoonia koreensis</name>
    <dbReference type="NCBI Taxonomy" id="364200"/>
    <lineage>
        <taxon>Bacteria</taxon>
        <taxon>Pseudomonadati</taxon>
        <taxon>Pseudomonadota</taxon>
        <taxon>Alphaproteobacteria</taxon>
        <taxon>Rhodobacterales</taxon>
        <taxon>Paracoccaceae</taxon>
        <taxon>Cognatiyoonia</taxon>
    </lineage>
</organism>
<comment type="cofactor">
    <cofactor evidence="1">
        <name>a divalent metal cation</name>
        <dbReference type="ChEBI" id="CHEBI:60240"/>
    </cofactor>
</comment>
<dbReference type="Gene3D" id="3.50.30.40">
    <property type="entry name" value="Ribonuclease E inhibitor RraA/RraA-like"/>
    <property type="match status" value="1"/>
</dbReference>
<dbReference type="GO" id="GO:0046872">
    <property type="term" value="F:metal ion binding"/>
    <property type="evidence" value="ECO:0007669"/>
    <property type="project" value="UniProtKB-KW"/>
</dbReference>
<dbReference type="RefSeq" id="WP_089994149.1">
    <property type="nucleotide sequence ID" value="NZ_FOIZ01000001.1"/>
</dbReference>
<reference evidence="6 7" key="1">
    <citation type="submission" date="2016-10" db="EMBL/GenBank/DDBJ databases">
        <authorList>
            <person name="de Groot N.N."/>
        </authorList>
    </citation>
    <scope>NUCLEOTIDE SEQUENCE [LARGE SCALE GENOMIC DNA]</scope>
    <source>
        <strain evidence="6 7">DSM 17925</strain>
    </source>
</reference>
<dbReference type="OrthoDB" id="9812532at2"/>
<dbReference type="PANTHER" id="PTHR33254:SF4">
    <property type="entry name" value="4-HYDROXY-4-METHYL-2-OXOGLUTARATE ALDOLASE 3-RELATED"/>
    <property type="match status" value="1"/>
</dbReference>
<evidence type="ECO:0000313" key="6">
    <source>
        <dbReference type="EMBL" id="SEW32441.1"/>
    </source>
</evidence>
<evidence type="ECO:0000256" key="2">
    <source>
        <dbReference type="ARBA" id="ARBA00016549"/>
    </source>
</evidence>
<dbReference type="Proteomes" id="UP000199167">
    <property type="component" value="Unassembled WGS sequence"/>
</dbReference>
<gene>
    <name evidence="6" type="ORF">SAMN04488515_2316</name>
</gene>
<feature type="binding site" evidence="5">
    <location>
        <begin position="99"/>
        <end position="102"/>
    </location>
    <ligand>
        <name>substrate</name>
    </ligand>
</feature>
<dbReference type="InterPro" id="IPR036704">
    <property type="entry name" value="RraA/RraA-like_sf"/>
</dbReference>